<dbReference type="AlphaFoldDB" id="A0A059C5M4"/>
<sequence>MSLVVAACSYISDIFFQGTHLGILLRFKDLKSYVTRVSSPSCPLPKDRVAPRVSRARLMMESSANERRAKKKEAVKKRKRRRERES</sequence>
<proteinExistence type="predicted"/>
<evidence type="ECO:0000256" key="1">
    <source>
        <dbReference type="SAM" id="MobiDB-lite"/>
    </source>
</evidence>
<organism evidence="2">
    <name type="scientific">Eucalyptus grandis</name>
    <name type="common">Flooded gum</name>
    <dbReference type="NCBI Taxonomy" id="71139"/>
    <lineage>
        <taxon>Eukaryota</taxon>
        <taxon>Viridiplantae</taxon>
        <taxon>Streptophyta</taxon>
        <taxon>Embryophyta</taxon>
        <taxon>Tracheophyta</taxon>
        <taxon>Spermatophyta</taxon>
        <taxon>Magnoliopsida</taxon>
        <taxon>eudicotyledons</taxon>
        <taxon>Gunneridae</taxon>
        <taxon>Pentapetalae</taxon>
        <taxon>rosids</taxon>
        <taxon>malvids</taxon>
        <taxon>Myrtales</taxon>
        <taxon>Myrtaceae</taxon>
        <taxon>Myrtoideae</taxon>
        <taxon>Eucalypteae</taxon>
        <taxon>Eucalyptus</taxon>
    </lineage>
</organism>
<feature type="compositionally biased region" description="Basic residues" evidence="1">
    <location>
        <begin position="68"/>
        <end position="86"/>
    </location>
</feature>
<dbReference type="InParanoid" id="A0A059C5M4"/>
<dbReference type="EMBL" id="KK198757">
    <property type="protein sequence ID" value="KCW73534.1"/>
    <property type="molecule type" value="Genomic_DNA"/>
</dbReference>
<name>A0A059C5M4_EUCGR</name>
<gene>
    <name evidence="2" type="ORF">EUGRSUZ_E02052</name>
</gene>
<reference evidence="2" key="1">
    <citation type="submission" date="2013-07" db="EMBL/GenBank/DDBJ databases">
        <title>The genome of Eucalyptus grandis.</title>
        <authorList>
            <person name="Schmutz J."/>
            <person name="Hayes R."/>
            <person name="Myburg A."/>
            <person name="Tuskan G."/>
            <person name="Grattapaglia D."/>
            <person name="Rokhsar D.S."/>
        </authorList>
    </citation>
    <scope>NUCLEOTIDE SEQUENCE</scope>
    <source>
        <tissue evidence="2">Leaf extractions</tissue>
    </source>
</reference>
<feature type="region of interest" description="Disordered" evidence="1">
    <location>
        <begin position="58"/>
        <end position="86"/>
    </location>
</feature>
<accession>A0A059C5M4</accession>
<evidence type="ECO:0000313" key="2">
    <source>
        <dbReference type="EMBL" id="KCW73534.1"/>
    </source>
</evidence>
<dbReference type="Gramene" id="KCW73534">
    <property type="protein sequence ID" value="KCW73534"/>
    <property type="gene ID" value="EUGRSUZ_E02052"/>
</dbReference>
<protein>
    <submittedName>
        <fullName evidence="2">Uncharacterized protein</fullName>
    </submittedName>
</protein>